<dbReference type="PANTHER" id="PTHR31611">
    <property type="entry name" value="HIGH-AFFINITY NICKEL TRANSPORT PROTEIN NIC1"/>
    <property type="match status" value="1"/>
</dbReference>
<name>A0A974PPD7_9HYPH</name>
<dbReference type="GO" id="GO:0005886">
    <property type="term" value="C:plasma membrane"/>
    <property type="evidence" value="ECO:0007669"/>
    <property type="project" value="UniProtKB-SubCell"/>
</dbReference>
<protein>
    <recommendedName>
        <fullName evidence="8">Nickel/cobalt efflux system</fullName>
    </recommendedName>
</protein>
<accession>A0A974PPD7</accession>
<feature type="transmembrane region" description="Helical" evidence="8">
    <location>
        <begin position="100"/>
        <end position="123"/>
    </location>
</feature>
<feature type="transmembrane region" description="Helical" evidence="8">
    <location>
        <begin position="216"/>
        <end position="238"/>
    </location>
</feature>
<gene>
    <name evidence="9" type="ORF">EZH22_02510</name>
</gene>
<feature type="transmembrane region" description="Helical" evidence="8">
    <location>
        <begin position="288"/>
        <end position="311"/>
    </location>
</feature>
<evidence type="ECO:0000256" key="4">
    <source>
        <dbReference type="ARBA" id="ARBA00022596"/>
    </source>
</evidence>
<evidence type="ECO:0000313" key="9">
    <source>
        <dbReference type="EMBL" id="QRG07319.1"/>
    </source>
</evidence>
<dbReference type="InterPro" id="IPR011541">
    <property type="entry name" value="Ni/Co_transpt_high_affinity"/>
</dbReference>
<comment type="similarity">
    <text evidence="2 8">Belongs to the NiCoT transporter (TC 2.A.52) family.</text>
</comment>
<feature type="transmembrane region" description="Helical" evidence="8">
    <location>
        <begin position="53"/>
        <end position="71"/>
    </location>
</feature>
<evidence type="ECO:0000256" key="2">
    <source>
        <dbReference type="ARBA" id="ARBA00010892"/>
    </source>
</evidence>
<evidence type="ECO:0000256" key="5">
    <source>
        <dbReference type="ARBA" id="ARBA00022692"/>
    </source>
</evidence>
<feature type="transmembrane region" description="Helical" evidence="8">
    <location>
        <begin position="244"/>
        <end position="276"/>
    </location>
</feature>
<keyword evidence="6 8" id="KW-1133">Transmembrane helix</keyword>
<evidence type="ECO:0000256" key="6">
    <source>
        <dbReference type="ARBA" id="ARBA00022989"/>
    </source>
</evidence>
<dbReference type="InterPro" id="IPR004688">
    <property type="entry name" value="Ni/Co_transpt"/>
</dbReference>
<dbReference type="RefSeq" id="WP_203194231.1">
    <property type="nucleotide sequence ID" value="NZ_CP063362.1"/>
</dbReference>
<keyword evidence="5 8" id="KW-0812">Transmembrane</keyword>
<feature type="transmembrane region" description="Helical" evidence="8">
    <location>
        <begin position="20"/>
        <end position="41"/>
    </location>
</feature>
<keyword evidence="3 8" id="KW-0813">Transport</keyword>
<reference evidence="9 10" key="1">
    <citation type="submission" date="2020-10" db="EMBL/GenBank/DDBJ databases">
        <title>Degradation of 1,4-Dioxane by Xanthobacter sp. YN2, via a Novel Group-2 Soluble Di-Iron Monooxygenase.</title>
        <authorList>
            <person name="Ma F."/>
            <person name="Wang Y."/>
            <person name="Yang J."/>
            <person name="Guo H."/>
            <person name="Su D."/>
            <person name="Yu L."/>
        </authorList>
    </citation>
    <scope>NUCLEOTIDE SEQUENCE [LARGE SCALE GENOMIC DNA]</scope>
    <source>
        <strain evidence="9 10">YN2</strain>
    </source>
</reference>
<dbReference type="EMBL" id="CP063362">
    <property type="protein sequence ID" value="QRG07319.1"/>
    <property type="molecule type" value="Genomic_DNA"/>
</dbReference>
<dbReference type="GO" id="GO:0012505">
    <property type="term" value="C:endomembrane system"/>
    <property type="evidence" value="ECO:0007669"/>
    <property type="project" value="UniProtKB-SubCell"/>
</dbReference>
<evidence type="ECO:0000313" key="10">
    <source>
        <dbReference type="Proteomes" id="UP000596427"/>
    </source>
</evidence>
<organism evidence="9 10">
    <name type="scientific">Xanthobacter dioxanivorans</name>
    <dbReference type="NCBI Taxonomy" id="2528964"/>
    <lineage>
        <taxon>Bacteria</taxon>
        <taxon>Pseudomonadati</taxon>
        <taxon>Pseudomonadota</taxon>
        <taxon>Alphaproteobacteria</taxon>
        <taxon>Hyphomicrobiales</taxon>
        <taxon>Xanthobacteraceae</taxon>
        <taxon>Xanthobacter</taxon>
    </lineage>
</organism>
<keyword evidence="4" id="KW-0533">Nickel</keyword>
<dbReference type="GO" id="GO:0015099">
    <property type="term" value="F:nickel cation transmembrane transporter activity"/>
    <property type="evidence" value="ECO:0007669"/>
    <property type="project" value="UniProtKB-UniRule"/>
</dbReference>
<dbReference type="KEGG" id="xdi:EZH22_02510"/>
<evidence type="ECO:0000256" key="1">
    <source>
        <dbReference type="ARBA" id="ARBA00004127"/>
    </source>
</evidence>
<evidence type="ECO:0000256" key="3">
    <source>
        <dbReference type="ARBA" id="ARBA00022448"/>
    </source>
</evidence>
<evidence type="ECO:0000256" key="8">
    <source>
        <dbReference type="RuleBase" id="RU362101"/>
    </source>
</evidence>
<comment type="subcellular location">
    <subcellularLocation>
        <location evidence="8">Cell membrane</location>
        <topology evidence="8">Multi-pass membrane protein</topology>
    </subcellularLocation>
    <subcellularLocation>
        <location evidence="1">Endomembrane system</location>
        <topology evidence="1">Multi-pass membrane protein</topology>
    </subcellularLocation>
</comment>
<feature type="transmembrane region" description="Helical" evidence="8">
    <location>
        <begin position="143"/>
        <end position="165"/>
    </location>
</feature>
<sequence length="373" mass="39609">MKMLRPRMYRLPTTRATAPIGAVATIVLLHVAGWGLLFAIIGTTPIHTATSGPGGLAFSVGLGLTAYLLGVRHAFDADHIAAIDNTTRKLLQEGRQPETVGFWFASGHSTVVLLLTLLLAFGVRALAAPVLDDGSTLHRVTSLIGTLVSGGFLYAIAILNLVVLVELWRAGQGLSSGAPDEAEIERRLTRRGLFSRLIGRVAGVVHRPRHMYAVGLLFGLGFDTATEVALLVLATSGAAGGLPWYAILCLPILFAAGMSLFDTAQGVFMTAAYGWASAHPLRRLHYNLAITGLSVIVALLIGSVEITGLVGERFALHGGAWDVVEALDMNAVGFGIAGLFVTFWLVAALMWASGTSRTHRWRNASRPSNVEAE</sequence>
<feature type="transmembrane region" description="Helical" evidence="8">
    <location>
        <begin position="331"/>
        <end position="352"/>
    </location>
</feature>
<dbReference type="NCBIfam" id="TIGR00802">
    <property type="entry name" value="nico"/>
    <property type="match status" value="1"/>
</dbReference>
<dbReference type="PANTHER" id="PTHR31611:SF0">
    <property type="entry name" value="HIGH-AFFINITY NICKEL TRANSPORT PROTEIN NIC1"/>
    <property type="match status" value="1"/>
</dbReference>
<dbReference type="Proteomes" id="UP000596427">
    <property type="component" value="Chromosome"/>
</dbReference>
<keyword evidence="10" id="KW-1185">Reference proteome</keyword>
<keyword evidence="7 8" id="KW-0472">Membrane</keyword>
<evidence type="ECO:0000256" key="7">
    <source>
        <dbReference type="ARBA" id="ARBA00023136"/>
    </source>
</evidence>
<proteinExistence type="inferred from homology"/>
<dbReference type="AlphaFoldDB" id="A0A974PPD7"/>
<dbReference type="Pfam" id="PF03824">
    <property type="entry name" value="NicO"/>
    <property type="match status" value="1"/>
</dbReference>